<reference evidence="3 4" key="1">
    <citation type="journal article" date="2017" name="BMC Genomics">
        <title>Whole-genome assembly of Babesia ovata and comparative genomics between closely related pathogens.</title>
        <authorList>
            <person name="Yamagishi J."/>
            <person name="Asada M."/>
            <person name="Hakimi H."/>
            <person name="Tanaka T.Q."/>
            <person name="Sugimoto C."/>
            <person name="Kawazu S."/>
        </authorList>
    </citation>
    <scope>NUCLEOTIDE SEQUENCE [LARGE SCALE GENOMIC DNA]</scope>
    <source>
        <strain evidence="3 4">Miyake</strain>
    </source>
</reference>
<keyword evidence="4" id="KW-1185">Reference proteome</keyword>
<keyword evidence="2" id="KW-0732">Signal</keyword>
<evidence type="ECO:0000256" key="2">
    <source>
        <dbReference type="SAM" id="SignalP"/>
    </source>
</evidence>
<name>A0A2H6KEF9_9APIC</name>
<dbReference type="VEuPathDB" id="PiroplasmaDB:BOVATA_028570"/>
<feature type="chain" id="PRO_5014164988" evidence="2">
    <location>
        <begin position="18"/>
        <end position="455"/>
    </location>
</feature>
<feature type="signal peptide" evidence="2">
    <location>
        <begin position="1"/>
        <end position="17"/>
    </location>
</feature>
<proteinExistence type="predicted"/>
<protein>
    <submittedName>
        <fullName evidence="3">Signal peptide-containing protein, putative</fullName>
    </submittedName>
</protein>
<organism evidence="3 4">
    <name type="scientific">Babesia ovata</name>
    <dbReference type="NCBI Taxonomy" id="189622"/>
    <lineage>
        <taxon>Eukaryota</taxon>
        <taxon>Sar</taxon>
        <taxon>Alveolata</taxon>
        <taxon>Apicomplexa</taxon>
        <taxon>Aconoidasida</taxon>
        <taxon>Piroplasmida</taxon>
        <taxon>Babesiidae</taxon>
        <taxon>Babesia</taxon>
    </lineage>
</organism>
<gene>
    <name evidence="3" type="ORF">BOVATA_028570</name>
</gene>
<dbReference type="GeneID" id="39875134"/>
<dbReference type="EMBL" id="BDSA01000003">
    <property type="protein sequence ID" value="GBE61364.1"/>
    <property type="molecule type" value="Genomic_DNA"/>
</dbReference>
<sequence length="455" mass="52854">MQLLIWLLPAALLCTEAFRHTSRYHDSPLISASGGTGQRSMRLLGSMKQLKGARKSSRRRPKKTTPAKIYPSPTLYYGNIQDYFGAPREYYALPCADALGVIRSEPMVRLASMIKRGTTAEELSREFELDTTFHKAVKSAVEQLRLIAEGQRCDVTRDLVIYFERVVKRPSEFPHFVDRAHAIKRLQEFWRRREFVRYRGLFKQVYWRMRQIAGKVGYAGVTLQDFRDPALWRRYGVFKGLPRSSMVDNYLVKHKIALNSDIRDFYFIDADTDEVCCILDPEADGRAKRRVDALDPKVMDRIASDLKELGVFPNDEWHTMNMSRVDELQRDCASPDAQRAYAIRDFYLTHSNPGYRVNGDPYYLESFVNHRYRTRTLERDLGLKYENWLRSGAPPPMPRPVGVKYQHMVLWKSLSRNQRRHLVQEFLYPKAQDKPSTVRPTADGEAPNSTPLENT</sequence>
<dbReference type="OrthoDB" id="361147at2759"/>
<evidence type="ECO:0000256" key="1">
    <source>
        <dbReference type="SAM" id="MobiDB-lite"/>
    </source>
</evidence>
<dbReference type="Proteomes" id="UP000236319">
    <property type="component" value="Unassembled WGS sequence"/>
</dbReference>
<dbReference type="RefSeq" id="XP_028867607.1">
    <property type="nucleotide sequence ID" value="XM_029011774.1"/>
</dbReference>
<comment type="caution">
    <text evidence="3">The sequence shown here is derived from an EMBL/GenBank/DDBJ whole genome shotgun (WGS) entry which is preliminary data.</text>
</comment>
<evidence type="ECO:0000313" key="4">
    <source>
        <dbReference type="Proteomes" id="UP000236319"/>
    </source>
</evidence>
<evidence type="ECO:0000313" key="3">
    <source>
        <dbReference type="EMBL" id="GBE61364.1"/>
    </source>
</evidence>
<dbReference type="AlphaFoldDB" id="A0A2H6KEF9"/>
<accession>A0A2H6KEF9</accession>
<feature type="region of interest" description="Disordered" evidence="1">
    <location>
        <begin position="428"/>
        <end position="455"/>
    </location>
</feature>